<name>A0A9D1SN96_9FIRM</name>
<evidence type="ECO:0000313" key="1">
    <source>
        <dbReference type="EMBL" id="HIU68331.1"/>
    </source>
</evidence>
<gene>
    <name evidence="1" type="ORF">IAD23_00035</name>
</gene>
<accession>A0A9D1SN96</accession>
<feature type="non-terminal residue" evidence="1">
    <location>
        <position position="1"/>
    </location>
</feature>
<organism evidence="1 2">
    <name type="scientific">Candidatus Scybalenecus merdavium</name>
    <dbReference type="NCBI Taxonomy" id="2840939"/>
    <lineage>
        <taxon>Bacteria</taxon>
        <taxon>Bacillati</taxon>
        <taxon>Bacillota</taxon>
        <taxon>Clostridia</taxon>
        <taxon>Eubacteriales</taxon>
        <taxon>Oscillospiraceae</taxon>
        <taxon>Oscillospiraceae incertae sedis</taxon>
        <taxon>Candidatus Scybalenecus</taxon>
    </lineage>
</organism>
<dbReference type="EMBL" id="DVNM01000002">
    <property type="protein sequence ID" value="HIU68331.1"/>
    <property type="molecule type" value="Genomic_DNA"/>
</dbReference>
<protein>
    <submittedName>
        <fullName evidence="1">Uncharacterized protein</fullName>
    </submittedName>
</protein>
<dbReference type="Proteomes" id="UP000824125">
    <property type="component" value="Unassembled WGS sequence"/>
</dbReference>
<evidence type="ECO:0000313" key="2">
    <source>
        <dbReference type="Proteomes" id="UP000824125"/>
    </source>
</evidence>
<comment type="caution">
    <text evidence="1">The sequence shown here is derived from an EMBL/GenBank/DDBJ whole genome shotgun (WGS) entry which is preliminary data.</text>
</comment>
<reference evidence="1" key="1">
    <citation type="submission" date="2020-10" db="EMBL/GenBank/DDBJ databases">
        <authorList>
            <person name="Gilroy R."/>
        </authorList>
    </citation>
    <scope>NUCLEOTIDE SEQUENCE</scope>
    <source>
        <strain evidence="1">CHK176-6737</strain>
    </source>
</reference>
<sequence>VVAGVMIATDSGPAFVQETSGEDGSAAGGDTAQIDALVPGTYGGVDFQSIEDVVNYYVQAYNLTKTKTVQYQTDSGVENWYALLGDENLEVHDILVEGKSNSLINGMVPGIVGGLFSAKPQALPPCDTRNSDSDTFKTSALTADDVLAANVKDNGDGTITLQIQPKEASMSAKGKDAQGRFFNTMGDIGSAVEGIGVKWATGTTADNCTVDYSGGYGTIKIDTASGEIVEADYLMYVSVNVTHATLAVITDKSASLKIDYTMHFPASDEWIAENGGGTRI</sequence>
<proteinExistence type="predicted"/>
<dbReference type="AlphaFoldDB" id="A0A9D1SN96"/>
<reference evidence="1" key="2">
    <citation type="journal article" date="2021" name="PeerJ">
        <title>Extensive microbial diversity within the chicken gut microbiome revealed by metagenomics and culture.</title>
        <authorList>
            <person name="Gilroy R."/>
            <person name="Ravi A."/>
            <person name="Getino M."/>
            <person name="Pursley I."/>
            <person name="Horton D.L."/>
            <person name="Alikhan N.F."/>
            <person name="Baker D."/>
            <person name="Gharbi K."/>
            <person name="Hall N."/>
            <person name="Watson M."/>
            <person name="Adriaenssens E.M."/>
            <person name="Foster-Nyarko E."/>
            <person name="Jarju S."/>
            <person name="Secka A."/>
            <person name="Antonio M."/>
            <person name="Oren A."/>
            <person name="Chaudhuri R.R."/>
            <person name="La Ragione R."/>
            <person name="Hildebrand F."/>
            <person name="Pallen M.J."/>
        </authorList>
    </citation>
    <scope>NUCLEOTIDE SEQUENCE</scope>
    <source>
        <strain evidence="1">CHK176-6737</strain>
    </source>
</reference>